<gene>
    <name evidence="17" type="ORF">A4H34_00065</name>
</gene>
<dbReference type="GO" id="GO:0051539">
    <property type="term" value="F:4 iron, 4 sulfur cluster binding"/>
    <property type="evidence" value="ECO:0007669"/>
    <property type="project" value="UniProtKB-UniRule"/>
</dbReference>
<dbReference type="GO" id="GO:0051287">
    <property type="term" value="F:NAD binding"/>
    <property type="evidence" value="ECO:0007669"/>
    <property type="project" value="UniProtKB-UniRule"/>
</dbReference>
<comment type="similarity">
    <text evidence="3 15">Belongs to the complex I 51 kDa subunit family.</text>
</comment>
<dbReference type="InterPro" id="IPR019575">
    <property type="entry name" value="Nuop51_4Fe4S-bd"/>
</dbReference>
<dbReference type="STRING" id="1823756.A4H34_00065"/>
<evidence type="ECO:0000256" key="7">
    <source>
        <dbReference type="ARBA" id="ARBA00022643"/>
    </source>
</evidence>
<dbReference type="SMART" id="SM00928">
    <property type="entry name" value="NADH_4Fe-4S"/>
    <property type="match status" value="1"/>
</dbReference>
<dbReference type="NCBIfam" id="NF010120">
    <property type="entry name" value="PRK13596.1"/>
    <property type="match status" value="1"/>
</dbReference>
<comment type="caution">
    <text evidence="17">The sequence shown here is derived from an EMBL/GenBank/DDBJ whole genome shotgun (WGS) entry which is preliminary data.</text>
</comment>
<dbReference type="GO" id="GO:0008137">
    <property type="term" value="F:NADH dehydrogenase (ubiquinone) activity"/>
    <property type="evidence" value="ECO:0007669"/>
    <property type="project" value="InterPro"/>
</dbReference>
<dbReference type="OrthoDB" id="9805533at2"/>
<keyword evidence="7 15" id="KW-0288">FMN</keyword>
<evidence type="ECO:0000256" key="10">
    <source>
        <dbReference type="ARBA" id="ARBA00022967"/>
    </source>
</evidence>
<dbReference type="GO" id="GO:0010181">
    <property type="term" value="F:FMN binding"/>
    <property type="evidence" value="ECO:0007669"/>
    <property type="project" value="InterPro"/>
</dbReference>
<dbReference type="Gene3D" id="1.20.1440.230">
    <property type="entry name" value="NADH-ubiquinone oxidoreductase 51kDa subunit, iron-sulphur binding domain"/>
    <property type="match status" value="1"/>
</dbReference>
<dbReference type="InterPro" id="IPR037207">
    <property type="entry name" value="Nuop51_4Fe4S-bd_sf"/>
</dbReference>
<dbReference type="PANTHER" id="PTHR43578">
    <property type="entry name" value="NADH-QUINONE OXIDOREDUCTASE SUBUNIT F"/>
    <property type="match status" value="1"/>
</dbReference>
<keyword evidence="13 15" id="KW-0520">NAD</keyword>
<dbReference type="Pfam" id="PF01512">
    <property type="entry name" value="Complex1_51K"/>
    <property type="match status" value="1"/>
</dbReference>
<dbReference type="Gene3D" id="3.40.50.11540">
    <property type="entry name" value="NADH-ubiquinone oxidoreductase 51kDa subunit"/>
    <property type="match status" value="1"/>
</dbReference>
<dbReference type="Gene3D" id="3.10.20.600">
    <property type="match status" value="1"/>
</dbReference>
<proteinExistence type="inferred from homology"/>
<dbReference type="Pfam" id="PF10589">
    <property type="entry name" value="NADH_4Fe-4S"/>
    <property type="match status" value="1"/>
</dbReference>
<evidence type="ECO:0000256" key="4">
    <source>
        <dbReference type="ARBA" id="ARBA00019901"/>
    </source>
</evidence>
<dbReference type="FunFam" id="3.40.50.11540:FF:000001">
    <property type="entry name" value="NADH dehydrogenase [ubiquinone] flavoprotein 1, mitochondrial"/>
    <property type="match status" value="1"/>
</dbReference>
<dbReference type="InterPro" id="IPR037225">
    <property type="entry name" value="Nuo51_FMN-bd_sf"/>
</dbReference>
<organism evidence="17 18">
    <name type="scientific">Peptidiphaga gingivicola</name>
    <dbReference type="NCBI Taxonomy" id="2741497"/>
    <lineage>
        <taxon>Bacteria</taxon>
        <taxon>Bacillati</taxon>
        <taxon>Actinomycetota</taxon>
        <taxon>Actinomycetes</taxon>
        <taxon>Actinomycetales</taxon>
        <taxon>Actinomycetaceae</taxon>
        <taxon>Peptidiphaga</taxon>
    </lineage>
</organism>
<dbReference type="AlphaFoldDB" id="A0A179B1P9"/>
<evidence type="ECO:0000256" key="1">
    <source>
        <dbReference type="ARBA" id="ARBA00001917"/>
    </source>
</evidence>
<dbReference type="FunFam" id="1.20.1440.230:FF:000001">
    <property type="entry name" value="Mitochondrial NADH dehydrogenase flavoprotein 1"/>
    <property type="match status" value="1"/>
</dbReference>
<evidence type="ECO:0000313" key="17">
    <source>
        <dbReference type="EMBL" id="OAP85648.1"/>
    </source>
</evidence>
<evidence type="ECO:0000256" key="14">
    <source>
        <dbReference type="ARBA" id="ARBA00047712"/>
    </source>
</evidence>
<comment type="function">
    <text evidence="15">NDH-1 shuttles electrons from NADH, via FMN and iron-sulfur (Fe-S) centers, to quinones in the respiratory chain.</text>
</comment>
<dbReference type="SUPFAM" id="SSF142019">
    <property type="entry name" value="Nqo1 FMN-binding domain-like"/>
    <property type="match status" value="1"/>
</dbReference>
<keyword evidence="5 15" id="KW-0004">4Fe-4S</keyword>
<dbReference type="RefSeq" id="WP_064230649.1">
    <property type="nucleotide sequence ID" value="NZ_LVZK01000001.1"/>
</dbReference>
<accession>A0A179B1P9</accession>
<dbReference type="NCBIfam" id="TIGR01959">
    <property type="entry name" value="nuoF_fam"/>
    <property type="match status" value="1"/>
</dbReference>
<evidence type="ECO:0000256" key="9">
    <source>
        <dbReference type="ARBA" id="ARBA00022723"/>
    </source>
</evidence>
<sequence>MSEFSAPGVLSPVISDVWDRERSWTLGAYRDAGGYEGLAKAWSYGPGELTQLIKDSGLAGRGGAGFPTGLKWSFLPPPDGGPRYLVVNADESEPGTCKDVPALMGNPHALIEGMAICLLAVGGHHGFVYLRGEVVHVYRRLMAAVRQAREAGLIGKGMGPDGDYDIEITVHAGAGAYICGEETALLDSLEGRRGQPRLKPPFPAAEGLYARPTVINNVETISSVPGIVRNGVEWFHAMGTESAKGHGFFSLSGHVKNPGQYEAPLGITARTLLDLAGGIRPGHELKFWAVGGSSAPLFTPEQLDVPLDYNSVREAGSMLATRAIMVFDETVSVVRVISRWTDFYQHESCGKCTPCREGTYWMRQVVHRLEAGRGRPGDVDLLYEIASNIAGRSFCALGDAAATPVKSGIELFREEFEAGYTTPARELFPYEKTTLFSEVSAQ</sequence>
<dbReference type="GO" id="GO:0046872">
    <property type="term" value="F:metal ion binding"/>
    <property type="evidence" value="ECO:0007669"/>
    <property type="project" value="UniProtKB-KW"/>
</dbReference>
<keyword evidence="9 15" id="KW-0479">Metal-binding</keyword>
<comment type="cofactor">
    <cofactor evidence="2 15">
        <name>[4Fe-4S] cluster</name>
        <dbReference type="ChEBI" id="CHEBI:49883"/>
    </cofactor>
</comment>
<keyword evidence="6 15" id="KW-0285">Flavoprotein</keyword>
<evidence type="ECO:0000259" key="16">
    <source>
        <dbReference type="SMART" id="SM00928"/>
    </source>
</evidence>
<dbReference type="InterPro" id="IPR019554">
    <property type="entry name" value="Soluble_ligand-bd"/>
</dbReference>
<dbReference type="PROSITE" id="PS00645">
    <property type="entry name" value="COMPLEX1_51K_2"/>
    <property type="match status" value="1"/>
</dbReference>
<evidence type="ECO:0000256" key="8">
    <source>
        <dbReference type="ARBA" id="ARBA00022719"/>
    </source>
</evidence>
<dbReference type="Proteomes" id="UP000078368">
    <property type="component" value="Unassembled WGS sequence"/>
</dbReference>
<evidence type="ECO:0000256" key="15">
    <source>
        <dbReference type="RuleBase" id="RU364066"/>
    </source>
</evidence>
<evidence type="ECO:0000256" key="11">
    <source>
        <dbReference type="ARBA" id="ARBA00023004"/>
    </source>
</evidence>
<evidence type="ECO:0000256" key="5">
    <source>
        <dbReference type="ARBA" id="ARBA00022485"/>
    </source>
</evidence>
<dbReference type="EMBL" id="LVZK01000001">
    <property type="protein sequence ID" value="OAP85648.1"/>
    <property type="molecule type" value="Genomic_DNA"/>
</dbReference>
<dbReference type="Gene3D" id="6.10.250.1450">
    <property type="match status" value="1"/>
</dbReference>
<keyword evidence="8 15" id="KW-0874">Quinone</keyword>
<dbReference type="InterPro" id="IPR011537">
    <property type="entry name" value="NADH-UbQ_OxRdtase_suF"/>
</dbReference>
<keyword evidence="12 15" id="KW-0411">Iron-sulfur</keyword>
<feature type="domain" description="NADH-ubiquinone oxidoreductase 51kDa subunit iron-sulphur binding" evidence="16">
    <location>
        <begin position="334"/>
        <end position="379"/>
    </location>
</feature>
<evidence type="ECO:0000256" key="12">
    <source>
        <dbReference type="ARBA" id="ARBA00023014"/>
    </source>
</evidence>
<evidence type="ECO:0000256" key="13">
    <source>
        <dbReference type="ARBA" id="ARBA00023027"/>
    </source>
</evidence>
<dbReference type="EC" id="7.1.1.-" evidence="15"/>
<keyword evidence="10" id="KW-1278">Translocase</keyword>
<name>A0A179B1P9_9ACTO</name>
<evidence type="ECO:0000256" key="2">
    <source>
        <dbReference type="ARBA" id="ARBA00001966"/>
    </source>
</evidence>
<keyword evidence="11 15" id="KW-0408">Iron</keyword>
<protein>
    <recommendedName>
        <fullName evidence="4 15">NADH-quinone oxidoreductase subunit F</fullName>
        <ecNumber evidence="15">7.1.1.-</ecNumber>
    </recommendedName>
</protein>
<dbReference type="PANTHER" id="PTHR43578:SF3">
    <property type="entry name" value="NADH-QUINONE OXIDOREDUCTASE SUBUNIT F"/>
    <property type="match status" value="1"/>
</dbReference>
<dbReference type="Pfam" id="PF10531">
    <property type="entry name" value="SLBB"/>
    <property type="match status" value="1"/>
</dbReference>
<dbReference type="GO" id="GO:0048038">
    <property type="term" value="F:quinone binding"/>
    <property type="evidence" value="ECO:0007669"/>
    <property type="project" value="UniProtKB-KW"/>
</dbReference>
<comment type="cofactor">
    <cofactor evidence="1 15">
        <name>FMN</name>
        <dbReference type="ChEBI" id="CHEBI:58210"/>
    </cofactor>
</comment>
<dbReference type="SUPFAM" id="SSF142984">
    <property type="entry name" value="Nqo1 middle domain-like"/>
    <property type="match status" value="1"/>
</dbReference>
<dbReference type="InterPro" id="IPR001949">
    <property type="entry name" value="NADH-UbQ_OxRdtase_51kDa_CS"/>
</dbReference>
<keyword evidence="18" id="KW-1185">Reference proteome</keyword>
<evidence type="ECO:0000256" key="3">
    <source>
        <dbReference type="ARBA" id="ARBA00007523"/>
    </source>
</evidence>
<dbReference type="FunFam" id="3.10.20.600:FF:000003">
    <property type="entry name" value="NADH-quinone oxidoreductase subunit F"/>
    <property type="match status" value="1"/>
</dbReference>
<comment type="catalytic activity">
    <reaction evidence="14 15">
        <text>a quinone + NADH + 5 H(+)(in) = a quinol + NAD(+) + 4 H(+)(out)</text>
        <dbReference type="Rhea" id="RHEA:57888"/>
        <dbReference type="ChEBI" id="CHEBI:15378"/>
        <dbReference type="ChEBI" id="CHEBI:24646"/>
        <dbReference type="ChEBI" id="CHEBI:57540"/>
        <dbReference type="ChEBI" id="CHEBI:57945"/>
        <dbReference type="ChEBI" id="CHEBI:132124"/>
    </reaction>
</comment>
<dbReference type="InterPro" id="IPR011538">
    <property type="entry name" value="Nuo51_FMN-bd"/>
</dbReference>
<reference evidence="17 18" key="1">
    <citation type="submission" date="2016-04" db="EMBL/GenBank/DDBJ databases">
        <title>Peptidophaga gingivicola gen. nov., sp. nov., isolated from human subgingival plaque.</title>
        <authorList>
            <person name="Beall C.J."/>
            <person name="Mokrzan E.M."/>
            <person name="Griffen A.L."/>
            <person name="Leys E.J."/>
        </authorList>
    </citation>
    <scope>NUCLEOTIDE SEQUENCE [LARGE SCALE GENOMIC DNA]</scope>
    <source>
        <strain evidence="17 18">BA112</strain>
    </source>
</reference>
<evidence type="ECO:0000256" key="6">
    <source>
        <dbReference type="ARBA" id="ARBA00022630"/>
    </source>
</evidence>
<evidence type="ECO:0000313" key="18">
    <source>
        <dbReference type="Proteomes" id="UP000078368"/>
    </source>
</evidence>
<dbReference type="SUPFAM" id="SSF140490">
    <property type="entry name" value="Nqo1C-terminal domain-like"/>
    <property type="match status" value="1"/>
</dbReference>
<dbReference type="PROSITE" id="PS00644">
    <property type="entry name" value="COMPLEX1_51K_1"/>
    <property type="match status" value="1"/>
</dbReference>